<protein>
    <recommendedName>
        <fullName evidence="2">ditrans,polycis-polyprenyl diphosphate synthase [(2E,6E)-farnesyldiphosphate specific]</fullName>
        <ecNumber evidence="2">2.5.1.87</ecNumber>
    </recommendedName>
</protein>
<proteinExistence type="inferred from homology"/>
<dbReference type="SUPFAM" id="SSF64005">
    <property type="entry name" value="Undecaprenyl diphosphate synthase"/>
    <property type="match status" value="1"/>
</dbReference>
<dbReference type="GO" id="GO:0016094">
    <property type="term" value="P:polyprenol biosynthetic process"/>
    <property type="evidence" value="ECO:0007669"/>
    <property type="project" value="TreeGrafter"/>
</dbReference>
<gene>
    <name evidence="5" type="ORF">Fcan01_01517</name>
</gene>
<dbReference type="OMA" id="WEATHAF"/>
<dbReference type="InterPro" id="IPR036424">
    <property type="entry name" value="UPP_synth-like_sf"/>
</dbReference>
<dbReference type="InterPro" id="IPR001441">
    <property type="entry name" value="UPP_synth-like"/>
</dbReference>
<dbReference type="AlphaFoldDB" id="A0A226F2L9"/>
<dbReference type="GO" id="GO:0005783">
    <property type="term" value="C:endoplasmic reticulum"/>
    <property type="evidence" value="ECO:0007669"/>
    <property type="project" value="TreeGrafter"/>
</dbReference>
<reference evidence="5 6" key="1">
    <citation type="submission" date="2015-12" db="EMBL/GenBank/DDBJ databases">
        <title>The genome of Folsomia candida.</title>
        <authorList>
            <person name="Faddeeva A."/>
            <person name="Derks M.F."/>
            <person name="Anvar Y."/>
            <person name="Smit S."/>
            <person name="Van Straalen N."/>
            <person name="Roelofs D."/>
        </authorList>
    </citation>
    <scope>NUCLEOTIDE SEQUENCE [LARGE SCALE GENOMIC DNA]</scope>
    <source>
        <strain evidence="5 6">VU population</strain>
        <tissue evidence="5">Whole body</tissue>
    </source>
</reference>
<organism evidence="5 6">
    <name type="scientific">Folsomia candida</name>
    <name type="common">Springtail</name>
    <dbReference type="NCBI Taxonomy" id="158441"/>
    <lineage>
        <taxon>Eukaryota</taxon>
        <taxon>Metazoa</taxon>
        <taxon>Ecdysozoa</taxon>
        <taxon>Arthropoda</taxon>
        <taxon>Hexapoda</taxon>
        <taxon>Collembola</taxon>
        <taxon>Entomobryomorpha</taxon>
        <taxon>Isotomoidea</taxon>
        <taxon>Isotomidae</taxon>
        <taxon>Proisotominae</taxon>
        <taxon>Folsomia</taxon>
    </lineage>
</organism>
<keyword evidence="3" id="KW-0808">Transferase</keyword>
<dbReference type="Gene3D" id="3.40.1180.10">
    <property type="entry name" value="Decaprenyl diphosphate synthase-like"/>
    <property type="match status" value="1"/>
</dbReference>
<dbReference type="EC" id="2.5.1.87" evidence="2"/>
<comment type="catalytic activity">
    <reaction evidence="4">
        <text>n isopentenyl diphosphate + (2E,6E)-farnesyl diphosphate = a di-trans,poly-cis-polyprenyl diphosphate + n diphosphate</text>
        <dbReference type="Rhea" id="RHEA:53008"/>
        <dbReference type="Rhea" id="RHEA-COMP:19494"/>
        <dbReference type="ChEBI" id="CHEBI:33019"/>
        <dbReference type="ChEBI" id="CHEBI:128769"/>
        <dbReference type="ChEBI" id="CHEBI:136960"/>
        <dbReference type="ChEBI" id="CHEBI:175763"/>
        <dbReference type="EC" id="2.5.1.87"/>
    </reaction>
</comment>
<dbReference type="PANTHER" id="PTHR10291">
    <property type="entry name" value="DEHYDRODOLICHYL DIPHOSPHATE SYNTHASE FAMILY MEMBER"/>
    <property type="match status" value="1"/>
</dbReference>
<evidence type="ECO:0000256" key="2">
    <source>
        <dbReference type="ARBA" id="ARBA00012596"/>
    </source>
</evidence>
<name>A0A226F2L9_FOLCA</name>
<keyword evidence="6" id="KW-1185">Reference proteome</keyword>
<dbReference type="Pfam" id="PF01255">
    <property type="entry name" value="Prenyltransf"/>
    <property type="match status" value="1"/>
</dbReference>
<dbReference type="InterPro" id="IPR018520">
    <property type="entry name" value="UPP_synth-like_CS"/>
</dbReference>
<dbReference type="PANTHER" id="PTHR10291:SF43">
    <property type="entry name" value="DEHYDRODOLICHYL DIPHOSPHATE SYNTHASE COMPLEX SUBUNIT DHDDS"/>
    <property type="match status" value="1"/>
</dbReference>
<evidence type="ECO:0000256" key="1">
    <source>
        <dbReference type="ARBA" id="ARBA00005432"/>
    </source>
</evidence>
<sequence>MKPTMAKLMQDTRHGKRFRINVALAYTGRNDIARGVDTLRSAFSSKQLHPYDMSEYLLQEAWQLIPGLPVDILLRTSGETRLSDFLMWEATHAFLDFVDVQWPQLCFMDLVRAILNYQVHRKRVPVPPIRRNESDESKERVDKFLKQTRQKLWAEIMMEAKRAPENKVVK</sequence>
<dbReference type="GO" id="GO:0045547">
    <property type="term" value="F:ditrans,polycis-polyprenyl diphosphate synthase [(2E,6E)-farnesyl diphosphate specific] activity"/>
    <property type="evidence" value="ECO:0007669"/>
    <property type="project" value="UniProtKB-EC"/>
</dbReference>
<dbReference type="PROSITE" id="PS01066">
    <property type="entry name" value="UPP_SYNTHASE"/>
    <property type="match status" value="1"/>
</dbReference>
<comment type="caution">
    <text evidence="5">The sequence shown here is derived from an EMBL/GenBank/DDBJ whole genome shotgun (WGS) entry which is preliminary data.</text>
</comment>
<evidence type="ECO:0000256" key="4">
    <source>
        <dbReference type="ARBA" id="ARBA00047353"/>
    </source>
</evidence>
<dbReference type="EMBL" id="LNIX01000001">
    <property type="protein sequence ID" value="OXA63590.1"/>
    <property type="molecule type" value="Genomic_DNA"/>
</dbReference>
<dbReference type="STRING" id="158441.A0A226F2L9"/>
<evidence type="ECO:0000256" key="3">
    <source>
        <dbReference type="ARBA" id="ARBA00022679"/>
    </source>
</evidence>
<dbReference type="OrthoDB" id="4173905at2759"/>
<evidence type="ECO:0000313" key="6">
    <source>
        <dbReference type="Proteomes" id="UP000198287"/>
    </source>
</evidence>
<dbReference type="Proteomes" id="UP000198287">
    <property type="component" value="Unassembled WGS sequence"/>
</dbReference>
<evidence type="ECO:0000313" key="5">
    <source>
        <dbReference type="EMBL" id="OXA63590.1"/>
    </source>
</evidence>
<comment type="similarity">
    <text evidence="1">Belongs to the UPP synthase family.</text>
</comment>
<accession>A0A226F2L9</accession>